<dbReference type="FunFam" id="3.40.50.300:FF:000695">
    <property type="entry name" value="Flagellar biosynthesis regulator FlhF"/>
    <property type="match status" value="1"/>
</dbReference>
<comment type="subcellular location">
    <subcellularLocation>
        <location evidence="1">Cell membrane</location>
        <topology evidence="1">Peripheral membrane protein</topology>
        <orientation evidence="1">Cytoplasmic side</orientation>
    </subcellularLocation>
</comment>
<sequence length="606" mass="65418">MSAQRFIGANSREAMNQVRLALGEDALILSSRMTDVGVEILALAEEPPTPATADFAALSERLLSEIQAMRQLIDGRGKPSPLLKWLLDAGFSASLSQELLDHSPPPLPDATPARLKAWLTQRLDSQLIQLADEAELFSAPTIIALVGPTGVGKTTSTAKLAARYVMRHGPGPVALVSTDSFRIGAHEQLNIYAQLLGVELHALGPDAALGPLLDRLTDKRLVIIDTVGMSQRDQRLLTQINQLGASGRALRLMLVLNAASHGDTLDEVVHTYRDAAHAAGCCLDDCIISKCDEAARLGPVLDTLIRHGLRLNYLSAGQQVPEDLQLPGASNFLQQALDTSRPSRFASAPGKPTSQRLNALVRGLVGQRKAMLALRDSLVAHVDGFGPLLDAWPLMALPAAQQPARWDAFVSAQAPCAPVTAAKAAATQGNQHVVYRGERQRLGNLAGHAEAFGLRELRYRNRTARLTLSHLPVVLKDGAVRAWFGTLQDSHSGQRLGQRYWLAREPHGLHEQVSDLVQQLKHDELASLAARGKTLLIDMHPHLHAELQRYLAAGIAASAVLLSNASDDWAFQARAQLLGLLPKKPRGHAAEILEGVLHFCAITESL</sequence>
<proteinExistence type="inferred from homology"/>
<dbReference type="PANTHER" id="PTHR43134:SF3">
    <property type="entry name" value="FLAGELLAR BIOSYNTHESIS PROTEIN FLHF"/>
    <property type="match status" value="1"/>
</dbReference>
<evidence type="ECO:0000256" key="10">
    <source>
        <dbReference type="ARBA" id="ARBA00023136"/>
    </source>
</evidence>
<evidence type="ECO:0000256" key="6">
    <source>
        <dbReference type="ARBA" id="ARBA00022741"/>
    </source>
</evidence>
<evidence type="ECO:0000256" key="3">
    <source>
        <dbReference type="ARBA" id="ARBA00014919"/>
    </source>
</evidence>
<evidence type="ECO:0000256" key="5">
    <source>
        <dbReference type="ARBA" id="ARBA00022475"/>
    </source>
</evidence>
<gene>
    <name evidence="16" type="ORF">HBO38_15575</name>
</gene>
<feature type="domain" description="SRP54-type proteins GTP-binding" evidence="15">
    <location>
        <begin position="140"/>
        <end position="338"/>
    </location>
</feature>
<dbReference type="Pfam" id="PF00448">
    <property type="entry name" value="SRP54"/>
    <property type="match status" value="1"/>
</dbReference>
<evidence type="ECO:0000256" key="2">
    <source>
        <dbReference type="ARBA" id="ARBA00008531"/>
    </source>
</evidence>
<keyword evidence="4" id="KW-0813">Transport</keyword>
<dbReference type="GO" id="GO:0044781">
    <property type="term" value="P:bacterial-type flagellum organization"/>
    <property type="evidence" value="ECO:0007669"/>
    <property type="project" value="UniProtKB-KW"/>
</dbReference>
<dbReference type="GO" id="GO:0015031">
    <property type="term" value="P:protein transport"/>
    <property type="evidence" value="ECO:0007669"/>
    <property type="project" value="UniProtKB-KW"/>
</dbReference>
<comment type="similarity">
    <text evidence="2">Belongs to the GTP-binding SRP family.</text>
</comment>
<evidence type="ECO:0000256" key="9">
    <source>
        <dbReference type="ARBA" id="ARBA00023134"/>
    </source>
</evidence>
<evidence type="ECO:0000256" key="8">
    <source>
        <dbReference type="ARBA" id="ARBA00022927"/>
    </source>
</evidence>
<dbReference type="RefSeq" id="WP_169884474.1">
    <property type="nucleotide sequence ID" value="NZ_JAAQWG010000021.1"/>
</dbReference>
<dbReference type="CDD" id="cd17873">
    <property type="entry name" value="FlhF"/>
    <property type="match status" value="1"/>
</dbReference>
<dbReference type="SUPFAM" id="SSF52540">
    <property type="entry name" value="P-loop containing nucleoside triphosphate hydrolases"/>
    <property type="match status" value="1"/>
</dbReference>
<evidence type="ECO:0000259" key="15">
    <source>
        <dbReference type="SMART" id="SM00962"/>
    </source>
</evidence>
<dbReference type="GO" id="GO:0003924">
    <property type="term" value="F:GTPase activity"/>
    <property type="evidence" value="ECO:0007669"/>
    <property type="project" value="InterPro"/>
</dbReference>
<dbReference type="Proteomes" id="UP000537729">
    <property type="component" value="Unassembled WGS sequence"/>
</dbReference>
<dbReference type="AlphaFoldDB" id="A0A7Y1A655"/>
<keyword evidence="7" id="KW-1005">Bacterial flagellum biogenesis</keyword>
<dbReference type="PANTHER" id="PTHR43134">
    <property type="entry name" value="SIGNAL RECOGNITION PARTICLE RECEPTOR SUBUNIT ALPHA"/>
    <property type="match status" value="1"/>
</dbReference>
<dbReference type="InterPro" id="IPR027417">
    <property type="entry name" value="P-loop_NTPase"/>
</dbReference>
<dbReference type="SMART" id="SM00382">
    <property type="entry name" value="AAA"/>
    <property type="match status" value="1"/>
</dbReference>
<keyword evidence="5" id="KW-1003">Cell membrane</keyword>
<dbReference type="InterPro" id="IPR000897">
    <property type="entry name" value="SRP54_GTPase_dom"/>
</dbReference>
<dbReference type="Gene3D" id="3.40.50.300">
    <property type="entry name" value="P-loop containing nucleotide triphosphate hydrolases"/>
    <property type="match status" value="1"/>
</dbReference>
<keyword evidence="8" id="KW-0653">Protein transport</keyword>
<dbReference type="InterPro" id="IPR047040">
    <property type="entry name" value="FlhF__GTPase_dom"/>
</dbReference>
<dbReference type="EMBL" id="JAAQWG010000021">
    <property type="protein sequence ID" value="NMY09852.1"/>
    <property type="molecule type" value="Genomic_DNA"/>
</dbReference>
<dbReference type="SMART" id="SM00962">
    <property type="entry name" value="SRP54"/>
    <property type="match status" value="1"/>
</dbReference>
<evidence type="ECO:0000256" key="12">
    <source>
        <dbReference type="ARBA" id="ARBA00025337"/>
    </source>
</evidence>
<dbReference type="GO" id="GO:0006614">
    <property type="term" value="P:SRP-dependent cotranslational protein targeting to membrane"/>
    <property type="evidence" value="ECO:0007669"/>
    <property type="project" value="InterPro"/>
</dbReference>
<evidence type="ECO:0000256" key="13">
    <source>
        <dbReference type="ARBA" id="ARBA00030866"/>
    </source>
</evidence>
<keyword evidence="10" id="KW-0472">Membrane</keyword>
<keyword evidence="11" id="KW-1006">Bacterial flagellum protein export</keyword>
<accession>A0A7Y1A655</accession>
<dbReference type="GO" id="GO:0005886">
    <property type="term" value="C:plasma membrane"/>
    <property type="evidence" value="ECO:0007669"/>
    <property type="project" value="UniProtKB-SubCell"/>
</dbReference>
<reference evidence="16 17" key="1">
    <citation type="journal article" date="2020" name="Front. Microbiol.">
        <title>Genetic Organization of the aprX-lipA2 Operon Affects the Proteolytic Potential of Pseudomonas Species in Milk.</title>
        <authorList>
            <person name="Maier C."/>
            <person name="Huptas C."/>
            <person name="von Neubeck M."/>
            <person name="Scherer S."/>
            <person name="Wenning M."/>
            <person name="Lucking G."/>
        </authorList>
    </citation>
    <scope>NUCLEOTIDE SEQUENCE [LARGE SCALE GENOMIC DNA]</scope>
    <source>
        <strain evidence="16 17">DSM 16272</strain>
    </source>
</reference>
<evidence type="ECO:0000313" key="16">
    <source>
        <dbReference type="EMBL" id="NMY09852.1"/>
    </source>
</evidence>
<keyword evidence="6" id="KW-0547">Nucleotide-binding</keyword>
<protein>
    <recommendedName>
        <fullName evidence="3">Flagellar biosynthesis protein FlhF</fullName>
    </recommendedName>
    <alternativeName>
        <fullName evidence="13">Flagella-associated GTP-binding protein</fullName>
    </alternativeName>
</protein>
<dbReference type="GO" id="GO:0005047">
    <property type="term" value="F:signal recognition particle binding"/>
    <property type="evidence" value="ECO:0007669"/>
    <property type="project" value="TreeGrafter"/>
</dbReference>
<evidence type="ECO:0000256" key="4">
    <source>
        <dbReference type="ARBA" id="ARBA00022448"/>
    </source>
</evidence>
<evidence type="ECO:0000256" key="7">
    <source>
        <dbReference type="ARBA" id="ARBA00022795"/>
    </source>
</evidence>
<comment type="caution">
    <text evidence="16">The sequence shown here is derived from an EMBL/GenBank/DDBJ whole genome shotgun (WGS) entry which is preliminary data.</text>
</comment>
<keyword evidence="16" id="KW-0969">Cilium</keyword>
<evidence type="ECO:0000256" key="1">
    <source>
        <dbReference type="ARBA" id="ARBA00004413"/>
    </source>
</evidence>
<dbReference type="GO" id="GO:0005525">
    <property type="term" value="F:GTP binding"/>
    <property type="evidence" value="ECO:0007669"/>
    <property type="project" value="UniProtKB-KW"/>
</dbReference>
<evidence type="ECO:0000313" key="17">
    <source>
        <dbReference type="Proteomes" id="UP000537729"/>
    </source>
</evidence>
<feature type="domain" description="AAA+ ATPase" evidence="14">
    <location>
        <begin position="139"/>
        <end position="260"/>
    </location>
</feature>
<organism evidence="16 17">
    <name type="scientific">Pseudomonas veronii</name>
    <dbReference type="NCBI Taxonomy" id="76761"/>
    <lineage>
        <taxon>Bacteria</taxon>
        <taxon>Pseudomonadati</taxon>
        <taxon>Pseudomonadota</taxon>
        <taxon>Gammaproteobacteria</taxon>
        <taxon>Pseudomonadales</taxon>
        <taxon>Pseudomonadaceae</taxon>
        <taxon>Pseudomonas</taxon>
    </lineage>
</organism>
<keyword evidence="16" id="KW-0282">Flagellum</keyword>
<evidence type="ECO:0000259" key="14">
    <source>
        <dbReference type="SMART" id="SM00382"/>
    </source>
</evidence>
<keyword evidence="9" id="KW-0342">GTP-binding</keyword>
<keyword evidence="16" id="KW-0966">Cell projection</keyword>
<comment type="function">
    <text evidence="12">Necessary for flagellar biosynthesis. May be involved in translocation of the flagellum.</text>
</comment>
<name>A0A7Y1A655_PSEVE</name>
<dbReference type="InterPro" id="IPR003593">
    <property type="entry name" value="AAA+_ATPase"/>
</dbReference>
<evidence type="ECO:0000256" key="11">
    <source>
        <dbReference type="ARBA" id="ARBA00023225"/>
    </source>
</evidence>